<dbReference type="Proteomes" id="UP000604273">
    <property type="component" value="Unassembled WGS sequence"/>
</dbReference>
<comment type="caution">
    <text evidence="2">The sequence shown here is derived from an EMBL/GenBank/DDBJ whole genome shotgun (WGS) entry which is preliminary data.</text>
</comment>
<reference evidence="2" key="1">
    <citation type="journal article" date="2020" name="BMC Genomics">
        <title>Correction to: Identification and distribution of gene clusters required for synthesis of sphingolipid metabolism inhibitors in diverse species of the filamentous fungus Fusarium.</title>
        <authorList>
            <person name="Kim H.S."/>
            <person name="Lohmar J.M."/>
            <person name="Busman M."/>
            <person name="Brown D.W."/>
            <person name="Naumann T.A."/>
            <person name="Divon H.H."/>
            <person name="Lysoe E."/>
            <person name="Uhlig S."/>
            <person name="Proctor R.H."/>
        </authorList>
    </citation>
    <scope>NUCLEOTIDE SEQUENCE</scope>
    <source>
        <strain evidence="2">NRRL 45417</strain>
    </source>
</reference>
<organism evidence="2 3">
    <name type="scientific">Fusarium gaditjirri</name>
    <dbReference type="NCBI Taxonomy" id="282569"/>
    <lineage>
        <taxon>Eukaryota</taxon>
        <taxon>Fungi</taxon>
        <taxon>Dikarya</taxon>
        <taxon>Ascomycota</taxon>
        <taxon>Pezizomycotina</taxon>
        <taxon>Sordariomycetes</taxon>
        <taxon>Hypocreomycetidae</taxon>
        <taxon>Hypocreales</taxon>
        <taxon>Nectriaceae</taxon>
        <taxon>Fusarium</taxon>
        <taxon>Fusarium nisikadoi species complex</taxon>
    </lineage>
</organism>
<sequence length="509" mass="59770">MSDHRIEDPTLSSSSKQMSSLRPQQEWKLALLPVEILLQITGEPKKYQKAKEKDQEAQDKDQQSQVLSHKDFKSLALSCGVFFHELRQEYYYADNFAVFHSALRCADMEAMERCYQLAKPPLHLEWEVTCQFPSEKAHKRHRPIDDVLECLAIGSVPIDRCIRAIRWLLSKGYEANEQKDQVWYRDNRHCGHMPVLLIDLLANGYSLPYNMNLQKYELTDYDQLCKPGLIRKPMDVALRSHCPISFLELLLKEYQIHGVNLKTTYNLCPPQMENWAGCWIYYPCWAQSTNLGNLLWGLFLDIADPSSGWNESYQGEAAGILESKIQVLIEYEAVSSREAIALQSIVAALRDNPLDFKLIGGEHDGKEYWEKLCNTLRPFLKDEDLLVDHSTLGRYGRERYQRLHSFIIEERWNPWTVWHDYKMQDPKHRANMSHPWMKFDRWRLIQRRNGMWYDPQWHTLSEYETTQRFPPFATFSKHSLPQWNLVNYDEFVAAVEGLWELPQASLSTS</sequence>
<protein>
    <submittedName>
        <fullName evidence="2">Uncharacterized protein</fullName>
    </submittedName>
</protein>
<reference evidence="2" key="2">
    <citation type="submission" date="2020-05" db="EMBL/GenBank/DDBJ databases">
        <authorList>
            <person name="Kim H.-S."/>
            <person name="Proctor R.H."/>
            <person name="Brown D.W."/>
        </authorList>
    </citation>
    <scope>NUCLEOTIDE SEQUENCE</scope>
    <source>
        <strain evidence="2">NRRL 45417</strain>
    </source>
</reference>
<evidence type="ECO:0000256" key="1">
    <source>
        <dbReference type="SAM" id="MobiDB-lite"/>
    </source>
</evidence>
<evidence type="ECO:0000313" key="2">
    <source>
        <dbReference type="EMBL" id="KAF4949412.1"/>
    </source>
</evidence>
<dbReference type="EMBL" id="JABFAI010000238">
    <property type="protein sequence ID" value="KAF4949412.1"/>
    <property type="molecule type" value="Genomic_DNA"/>
</dbReference>
<proteinExistence type="predicted"/>
<feature type="region of interest" description="Disordered" evidence="1">
    <location>
        <begin position="1"/>
        <end position="20"/>
    </location>
</feature>
<dbReference type="OrthoDB" id="5024657at2759"/>
<gene>
    <name evidence="2" type="ORF">FGADI_8925</name>
</gene>
<accession>A0A8H4WT80</accession>
<keyword evidence="3" id="KW-1185">Reference proteome</keyword>
<name>A0A8H4WT80_9HYPO</name>
<dbReference type="AlphaFoldDB" id="A0A8H4WT80"/>
<evidence type="ECO:0000313" key="3">
    <source>
        <dbReference type="Proteomes" id="UP000604273"/>
    </source>
</evidence>